<protein>
    <submittedName>
        <fullName evidence="2">Uncharacterized protein</fullName>
    </submittedName>
</protein>
<accession>A0ABY6U8Z1</accession>
<name>A0ABY6U8Z1_BIOOC</name>
<reference evidence="2 3" key="1">
    <citation type="submission" date="2019-06" db="EMBL/GenBank/DDBJ databases">
        <authorList>
            <person name="Broberg M."/>
        </authorList>
    </citation>
    <scope>NUCLEOTIDE SEQUENCE [LARGE SCALE GENOMIC DNA]</scope>
</reference>
<evidence type="ECO:0000313" key="2">
    <source>
        <dbReference type="EMBL" id="VUC27570.1"/>
    </source>
</evidence>
<organism evidence="2 3">
    <name type="scientific">Bionectria ochroleuca</name>
    <name type="common">Gliocladium roseum</name>
    <dbReference type="NCBI Taxonomy" id="29856"/>
    <lineage>
        <taxon>Eukaryota</taxon>
        <taxon>Fungi</taxon>
        <taxon>Dikarya</taxon>
        <taxon>Ascomycota</taxon>
        <taxon>Pezizomycotina</taxon>
        <taxon>Sordariomycetes</taxon>
        <taxon>Hypocreomycetidae</taxon>
        <taxon>Hypocreales</taxon>
        <taxon>Bionectriaceae</taxon>
        <taxon>Clonostachys</taxon>
    </lineage>
</organism>
<comment type="caution">
    <text evidence="2">The sequence shown here is derived from an EMBL/GenBank/DDBJ whole genome shotgun (WGS) entry which is preliminary data.</text>
</comment>
<evidence type="ECO:0000256" key="1">
    <source>
        <dbReference type="SAM" id="MobiDB-lite"/>
    </source>
</evidence>
<proteinExistence type="predicted"/>
<dbReference type="Proteomes" id="UP000766486">
    <property type="component" value="Unassembled WGS sequence"/>
</dbReference>
<feature type="region of interest" description="Disordered" evidence="1">
    <location>
        <begin position="21"/>
        <end position="44"/>
    </location>
</feature>
<keyword evidence="3" id="KW-1185">Reference proteome</keyword>
<sequence>MNHSHAADGIPRREISRARLDRRKERWQRATDMGGESVRSETGAEHDAVLEESMAEKLKDFPFFVQLPPEIQDRVWDSALEGVKVSPEMTKALFRRNVVFTILQVSQAAQDCVIHIAKSRMTNCQKCSLGGKLPTSFGLDDKGTLVMSWSTEKADTARIHDKTRLVLYRSRGLMSKSMATRLAMAKREGGPFIGENGLPRPYRDIIEIVMDDLGGLSGKFANLKDVTYVGKFVDSSWRMGDEYKVHGPEIVSRLPRDGYLSDQYEEMLKYYEQKGIADESGLQWPHGCLTHIRSWKEKTLRKETWAVTPNIGTRGFSYNRSSVGGVWAGFRVYLGDNPRVEFSPLSWEEVKEDTCSFQTFGKGRQSEYPIPTIAHAFVDGDDHNRQFPQGVIKIAIIRPGEQAPPSLPHHCWEAVAGTFDRPDNSHEVDWRKAVDFEPGPTWEPEKHLEAKSPPRPKNDMTEEEKKILAAFEKELKYFNRHRIQAMFIEAIRPLLEIENPEKSIYVEEKNGTF</sequence>
<feature type="region of interest" description="Disordered" evidence="1">
    <location>
        <begin position="438"/>
        <end position="460"/>
    </location>
</feature>
<gene>
    <name evidence="2" type="ORF">CLO192961_LOCUS214474</name>
</gene>
<evidence type="ECO:0000313" key="3">
    <source>
        <dbReference type="Proteomes" id="UP000766486"/>
    </source>
</evidence>
<feature type="compositionally biased region" description="Basic and acidic residues" evidence="1">
    <location>
        <begin position="443"/>
        <end position="460"/>
    </location>
</feature>
<dbReference type="EMBL" id="CABFNS010000771">
    <property type="protein sequence ID" value="VUC27570.1"/>
    <property type="molecule type" value="Genomic_DNA"/>
</dbReference>